<dbReference type="Proteomes" id="UP000011922">
    <property type="component" value="Unassembled WGS sequence"/>
</dbReference>
<dbReference type="PANTHER" id="PTHR10151">
    <property type="entry name" value="ECTONUCLEOTIDE PYROPHOSPHATASE/PHOSPHODIESTERASE"/>
    <property type="match status" value="1"/>
</dbReference>
<gene>
    <name evidence="1" type="ORF">PCS_01836</name>
</gene>
<dbReference type="PATRIC" id="fig|1262666.3.peg.1859"/>
<sequence length="631" mass="71280">MHSKKAKRAALLGFDCMIPTRLEALLSQGALPNFKKFIEGGSYMTEGYNLPTVTPPSWATICTGAYPRTHGVEDYYYYVEGESLEHKKTVQAFGSDILTAETIWDAWDKAGRKCVVINYPMSWPSKMKNGVMIQGEGLSPAESRWKENGNAHREWLASETVVSSDFYPMGVQVEFQNARGWKNLPGGADDPLEIVIPMQFKESMEAVQPQTWYGLAWESGADGYDRFALCPDRDFSKAFFTVGRGEWSDVVRHAFVMKKDGRSEIGTFRCKLLQLSEDGDEFKLYVTGISGRSGFIAPTKAAECIDFDNQVICNDMGLVAFIHGVIDMETVVEVARFHSDWLIEVVASTLKANPDWDLFYLHTHLIDWFYHGWLSEMESKDPEISRRALDMERAIYEIEDRFLGKMMEVIDNGETMICCVSDHGATRMGPILNTAEALKQAGLCHYEPKKTENYWEIYEESEGFNYILDPSQSKAVPQRYMFVYVNLKDKYPGGVVEAKDYEKVRDEIIDALLDYRHPETGERPVLLAVRKEDAQVFGMGGAQAGDVIYALKPEYMAEHGYGFPTGSCGLGTLKNVMMFKGPNIKKNYRYTRPRWLVDVVPTFCYSTGNPIPADAEGGPIYQIFEDPNLVG</sequence>
<dbReference type="InterPro" id="IPR002591">
    <property type="entry name" value="Phosphodiest/P_Trfase"/>
</dbReference>
<dbReference type="PANTHER" id="PTHR10151:SF120">
    <property type="entry name" value="BIS(5'-ADENOSYL)-TRIPHOSPHATASE"/>
    <property type="match status" value="1"/>
</dbReference>
<comment type="caution">
    <text evidence="1">The sequence shown here is derived from an EMBL/GenBank/DDBJ whole genome shotgun (WGS) entry which is preliminary data.</text>
</comment>
<dbReference type="EMBL" id="AOSV01000019">
    <property type="protein sequence ID" value="EMG37325.1"/>
    <property type="molecule type" value="Genomic_DNA"/>
</dbReference>
<organism evidence="1 2">
    <name type="scientific">Desulfocurvibacter africanus PCS</name>
    <dbReference type="NCBI Taxonomy" id="1262666"/>
    <lineage>
        <taxon>Bacteria</taxon>
        <taxon>Pseudomonadati</taxon>
        <taxon>Thermodesulfobacteriota</taxon>
        <taxon>Desulfovibrionia</taxon>
        <taxon>Desulfovibrionales</taxon>
        <taxon>Desulfovibrionaceae</taxon>
        <taxon>Desulfocurvibacter</taxon>
    </lineage>
</organism>
<name>M5PTF5_DESAF</name>
<evidence type="ECO:0008006" key="3">
    <source>
        <dbReference type="Google" id="ProtNLM"/>
    </source>
</evidence>
<protein>
    <recommendedName>
        <fullName evidence="3">AP superfamily protein</fullName>
    </recommendedName>
</protein>
<evidence type="ECO:0000313" key="1">
    <source>
        <dbReference type="EMBL" id="EMG37325.1"/>
    </source>
</evidence>
<dbReference type="Pfam" id="PF01663">
    <property type="entry name" value="Phosphodiest"/>
    <property type="match status" value="2"/>
</dbReference>
<dbReference type="Gene3D" id="3.40.720.10">
    <property type="entry name" value="Alkaline Phosphatase, subunit A"/>
    <property type="match status" value="2"/>
</dbReference>
<dbReference type="RefSeq" id="WP_005986399.1">
    <property type="nucleotide sequence ID" value="NZ_AOSV01000019.1"/>
</dbReference>
<reference evidence="1 2" key="1">
    <citation type="journal article" date="2013" name="Genome Announc.">
        <title>Draft Genome Sequence for Desulfovibrio africanus Strain PCS.</title>
        <authorList>
            <person name="Brown S.D."/>
            <person name="Utturkar S.M."/>
            <person name="Arkin A.P."/>
            <person name="Deutschbauer A.M."/>
            <person name="Elias D.A."/>
            <person name="Hazen T.C."/>
            <person name="Chakraborty R."/>
        </authorList>
    </citation>
    <scope>NUCLEOTIDE SEQUENCE [LARGE SCALE GENOMIC DNA]</scope>
    <source>
        <strain evidence="1 2">PCS</strain>
    </source>
</reference>
<evidence type="ECO:0000313" key="2">
    <source>
        <dbReference type="Proteomes" id="UP000011922"/>
    </source>
</evidence>
<dbReference type="OrthoDB" id="9771966at2"/>
<dbReference type="SUPFAM" id="SSF53649">
    <property type="entry name" value="Alkaline phosphatase-like"/>
    <property type="match status" value="1"/>
</dbReference>
<accession>M5PTF5</accession>
<dbReference type="InterPro" id="IPR017850">
    <property type="entry name" value="Alkaline_phosphatase_core_sf"/>
</dbReference>
<dbReference type="GO" id="GO:0016787">
    <property type="term" value="F:hydrolase activity"/>
    <property type="evidence" value="ECO:0007669"/>
    <property type="project" value="UniProtKB-ARBA"/>
</dbReference>
<dbReference type="AlphaFoldDB" id="M5PTF5"/>
<proteinExistence type="predicted"/>